<dbReference type="EMBL" id="JAANQT010000365">
    <property type="protein sequence ID" value="KAG1311655.1"/>
    <property type="molecule type" value="Genomic_DNA"/>
</dbReference>
<keyword evidence="15" id="KW-1185">Reference proteome</keyword>
<dbReference type="PROSITE" id="PS50072">
    <property type="entry name" value="CSA_PPIASE_2"/>
    <property type="match status" value="1"/>
</dbReference>
<dbReference type="InterPro" id="IPR014848">
    <property type="entry name" value="Rgp1"/>
</dbReference>
<evidence type="ECO:0000256" key="2">
    <source>
        <dbReference type="ARBA" id="ARBA00002388"/>
    </source>
</evidence>
<evidence type="ECO:0000259" key="13">
    <source>
        <dbReference type="PROSITE" id="PS50102"/>
    </source>
</evidence>
<evidence type="ECO:0000256" key="11">
    <source>
        <dbReference type="SAM" id="MobiDB-lite"/>
    </source>
</evidence>
<dbReference type="SUPFAM" id="SSF50891">
    <property type="entry name" value="Cyclophilin-like"/>
    <property type="match status" value="1"/>
</dbReference>
<dbReference type="SUPFAM" id="SSF54928">
    <property type="entry name" value="RNA-binding domain, RBD"/>
    <property type="match status" value="1"/>
</dbReference>
<dbReference type="EC" id="5.2.1.8" evidence="5"/>
<comment type="caution">
    <text evidence="14">The sequence shown here is derived from an EMBL/GenBank/DDBJ whole genome shotgun (WGS) entry which is preliminary data.</text>
</comment>
<evidence type="ECO:0000256" key="7">
    <source>
        <dbReference type="ARBA" id="ARBA00023110"/>
    </source>
</evidence>
<evidence type="ECO:0000256" key="8">
    <source>
        <dbReference type="ARBA" id="ARBA00023235"/>
    </source>
</evidence>
<comment type="catalytic activity">
    <reaction evidence="1">
        <text>[protein]-peptidylproline (omega=180) = [protein]-peptidylproline (omega=0)</text>
        <dbReference type="Rhea" id="RHEA:16237"/>
        <dbReference type="Rhea" id="RHEA-COMP:10747"/>
        <dbReference type="Rhea" id="RHEA-COMP:10748"/>
        <dbReference type="ChEBI" id="CHEBI:83833"/>
        <dbReference type="ChEBI" id="CHEBI:83834"/>
        <dbReference type="EC" id="5.2.1.8"/>
    </reaction>
</comment>
<dbReference type="Pfam" id="PF00076">
    <property type="entry name" value="RRM_1"/>
    <property type="match status" value="1"/>
</dbReference>
<feature type="domain" description="RRM" evidence="13">
    <location>
        <begin position="235"/>
        <end position="313"/>
    </location>
</feature>
<evidence type="ECO:0000256" key="6">
    <source>
        <dbReference type="ARBA" id="ARBA00022884"/>
    </source>
</evidence>
<evidence type="ECO:0000256" key="9">
    <source>
        <dbReference type="ARBA" id="ARBA00023242"/>
    </source>
</evidence>
<dbReference type="InterPro" id="IPR012677">
    <property type="entry name" value="Nucleotide-bd_a/b_plait_sf"/>
</dbReference>
<evidence type="ECO:0000259" key="12">
    <source>
        <dbReference type="PROSITE" id="PS50072"/>
    </source>
</evidence>
<dbReference type="InterPro" id="IPR029000">
    <property type="entry name" value="Cyclophilin-like_dom_sf"/>
</dbReference>
<gene>
    <name evidence="14" type="ORF">G6F64_003644</name>
</gene>
<dbReference type="InterPro" id="IPR035979">
    <property type="entry name" value="RBD_domain_sf"/>
</dbReference>
<dbReference type="AlphaFoldDB" id="A0A9P7BUR7"/>
<keyword evidence="6 10" id="KW-0694">RNA-binding</keyword>
<dbReference type="Gene3D" id="2.40.100.10">
    <property type="entry name" value="Cyclophilin-like"/>
    <property type="match status" value="1"/>
</dbReference>
<dbReference type="CDD" id="cd01921">
    <property type="entry name" value="cyclophilin_RRM"/>
    <property type="match status" value="1"/>
</dbReference>
<keyword evidence="9" id="KW-0539">Nucleus</keyword>
<evidence type="ECO:0000256" key="3">
    <source>
        <dbReference type="ARBA" id="ARBA00004123"/>
    </source>
</evidence>
<evidence type="ECO:0000256" key="10">
    <source>
        <dbReference type="PROSITE-ProRule" id="PRU00176"/>
    </source>
</evidence>
<protein>
    <recommendedName>
        <fullName evidence="5">peptidylprolyl isomerase</fullName>
        <ecNumber evidence="5">5.2.1.8</ecNumber>
    </recommendedName>
</protein>
<feature type="domain" description="PPIase cyclophilin-type" evidence="12">
    <location>
        <begin position="1"/>
        <end position="158"/>
    </location>
</feature>
<dbReference type="FunFam" id="3.30.70.330:FF:000287">
    <property type="entry name" value="Peptidyl-prolyl cis-trans isomerase"/>
    <property type="match status" value="1"/>
</dbReference>
<evidence type="ECO:0000256" key="5">
    <source>
        <dbReference type="ARBA" id="ARBA00013194"/>
    </source>
</evidence>
<dbReference type="Pfam" id="PF08737">
    <property type="entry name" value="Rgp1"/>
    <property type="match status" value="1"/>
</dbReference>
<evidence type="ECO:0000313" key="15">
    <source>
        <dbReference type="Proteomes" id="UP000716291"/>
    </source>
</evidence>
<dbReference type="PRINTS" id="PR00153">
    <property type="entry name" value="CSAPPISMRASE"/>
</dbReference>
<dbReference type="GO" id="GO:0003755">
    <property type="term" value="F:peptidyl-prolyl cis-trans isomerase activity"/>
    <property type="evidence" value="ECO:0007669"/>
    <property type="project" value="UniProtKB-KW"/>
</dbReference>
<evidence type="ECO:0000256" key="1">
    <source>
        <dbReference type="ARBA" id="ARBA00000971"/>
    </source>
</evidence>
<dbReference type="Pfam" id="PF00160">
    <property type="entry name" value="Pro_isomerase"/>
    <property type="match status" value="1"/>
</dbReference>
<organism evidence="14 15">
    <name type="scientific">Rhizopus oryzae</name>
    <name type="common">Mucormycosis agent</name>
    <name type="synonym">Rhizopus arrhizus var. delemar</name>
    <dbReference type="NCBI Taxonomy" id="64495"/>
    <lineage>
        <taxon>Eukaryota</taxon>
        <taxon>Fungi</taxon>
        <taxon>Fungi incertae sedis</taxon>
        <taxon>Mucoromycota</taxon>
        <taxon>Mucoromycotina</taxon>
        <taxon>Mucoromycetes</taxon>
        <taxon>Mucorales</taxon>
        <taxon>Mucorineae</taxon>
        <taxon>Rhizopodaceae</taxon>
        <taxon>Rhizopus</taxon>
    </lineage>
</organism>
<dbReference type="OrthoDB" id="2083at2759"/>
<dbReference type="PANTHER" id="PTHR45843:SF1">
    <property type="entry name" value="PEPTIDYL-PROLYL CIS-TRANS ISOMERASE-LIKE 4"/>
    <property type="match status" value="1"/>
</dbReference>
<accession>A0A9P7BUR7</accession>
<dbReference type="InterPro" id="IPR035538">
    <property type="entry name" value="Cyclophilin_PPIL4"/>
</dbReference>
<dbReference type="Gene3D" id="3.30.70.330">
    <property type="match status" value="1"/>
</dbReference>
<dbReference type="PANTHER" id="PTHR45843">
    <property type="entry name" value="PEPTIDYL-PROLYL CIS-TRANS ISOMERASE-LIKE 4"/>
    <property type="match status" value="1"/>
</dbReference>
<keyword evidence="8" id="KW-0413">Isomerase</keyword>
<proteinExistence type="inferred from homology"/>
<comment type="subcellular location">
    <subcellularLocation>
        <location evidence="3">Nucleus</location>
    </subcellularLocation>
</comment>
<comment type="function">
    <text evidence="2">PPIases accelerate the folding of proteins. It catalyzes the cis-trans isomerization of proline imidic peptide bonds in oligopeptides.</text>
</comment>
<evidence type="ECO:0000313" key="14">
    <source>
        <dbReference type="EMBL" id="KAG1311655.1"/>
    </source>
</evidence>
<reference evidence="14" key="1">
    <citation type="journal article" date="2020" name="Microb. Genom.">
        <title>Genetic diversity of clinical and environmental Mucorales isolates obtained from an investigation of mucormycosis cases among solid organ transplant recipients.</title>
        <authorList>
            <person name="Nguyen M.H."/>
            <person name="Kaul D."/>
            <person name="Muto C."/>
            <person name="Cheng S.J."/>
            <person name="Richter R.A."/>
            <person name="Bruno V.M."/>
            <person name="Liu G."/>
            <person name="Beyhan S."/>
            <person name="Sundermann A.J."/>
            <person name="Mounaud S."/>
            <person name="Pasculle A.W."/>
            <person name="Nierman W.C."/>
            <person name="Driscoll E."/>
            <person name="Cumbie R."/>
            <person name="Clancy C.J."/>
            <person name="Dupont C.L."/>
        </authorList>
    </citation>
    <scope>NUCLEOTIDE SEQUENCE</scope>
    <source>
        <strain evidence="14">GL11</strain>
    </source>
</reference>
<dbReference type="InterPro" id="IPR000504">
    <property type="entry name" value="RRM_dom"/>
</dbReference>
<feature type="region of interest" description="Disordered" evidence="11">
    <location>
        <begin position="370"/>
        <end position="444"/>
    </location>
</feature>
<dbReference type="PROSITE" id="PS50102">
    <property type="entry name" value="RRM"/>
    <property type="match status" value="1"/>
</dbReference>
<dbReference type="InterPro" id="IPR002130">
    <property type="entry name" value="Cyclophilin-type_PPIase_dom"/>
</dbReference>
<dbReference type="InterPro" id="IPR035542">
    <property type="entry name" value="CRIP"/>
</dbReference>
<name>A0A9P7BUR7_RHIOR</name>
<comment type="similarity">
    <text evidence="4">Belongs to the cyclophilin-type PPIase family. PPIL4 subfamily.</text>
</comment>
<feature type="region of interest" description="Disordered" evidence="11">
    <location>
        <begin position="770"/>
        <end position="791"/>
    </location>
</feature>
<sequence length="986" mass="112618">MASDIVIDLYTEECPKTTLNFLKLCKIKYYNFAPFFNVQKDFMAQTGDPTGKGDQGQSVYGLLGGPRYFPAEIHPTLKHVRRGMVSMAVAADASIETGGVSGSQFFITLGENLDYLDGKYTLFGEIAEGFDILDKINEAYCDEQGRPFRDIRIKHTVVLDDPFPDPDGLVIPDESPLPTKEQLESMRIGEDEDLEEMGDPEELEKRVRAREAKAHALTLEMIGDLPFAEVKPPENVLFVCKLNPVTRDEDLEMIFSRFGLIHSCEIIRDRQTGDSLSYAFVEFENKEDAEEAYFKMQSVLIDDRRIHVDFSQSVSKLHKDWIAKRTGASKESMGGFDNLTKRTRYREEGENNDKRDYDLVFDKRDYKRKRDEDSSRDRRRRDDSRDRRRRDDSKDRYRRRDGSRDRYSSRRDDEKSNRRRDDSREKYRRRNDSRDRHSSRRDDDITTTFSQGAVFYAGETLSCTISFTNPIKPTTTTTTITTRSTPMTRSSSTVQLQPTQSTRLISSLTSFLSRTSTVAASAEDPIAIELGSPRTSMDTTTMSPRSSLDSAASYPSLRRLSTLSQTIKTEHLLCGFVQVVGSFVVDPQLINMNEFDSLRHYNSPQGGLGGGLVKSDTFMDTRTLPVFSTSPSILFIDLDLEPGETKQYTYKVPLPHDIPPSHRGKAVRFNYYLVVGAQRATSNSKVNQGQVAQIRFRVLNHVSENGSRPIYDLMNPVILGKEDQAIVKEVKSDTVHVKRRPSSSSTRVMEEKKAFMDYVNELLDNKKSRHEITRRESEAYEEEEEREHERGAVNRSCSQIVSRITHSSRKAMYDIYKNNQRVAKLHLIKTAHRLGEPVMGILDFSEATLSTYKISIFLESSEVVEDTIALRTQQQIARVSRKMHSDFHSFCLGNKRLSFSLPIPATSSPDFQTTGVSLKYYLKFEFITGLDSPFIPINTDERHRHYQSLQDIEVSTFDCQIPITIYGSPGGQDRALFGRPHTFRVQ</sequence>
<dbReference type="SMART" id="SM00360">
    <property type="entry name" value="RRM"/>
    <property type="match status" value="1"/>
</dbReference>
<evidence type="ECO:0000256" key="4">
    <source>
        <dbReference type="ARBA" id="ARBA00010739"/>
    </source>
</evidence>
<keyword evidence="7" id="KW-0697">Rotamase</keyword>
<dbReference type="CDD" id="cd12235">
    <property type="entry name" value="RRM_PPIL4"/>
    <property type="match status" value="1"/>
</dbReference>
<dbReference type="GO" id="GO:0005634">
    <property type="term" value="C:nucleus"/>
    <property type="evidence" value="ECO:0007669"/>
    <property type="project" value="UniProtKB-SubCell"/>
</dbReference>
<dbReference type="GO" id="GO:0003723">
    <property type="term" value="F:RNA binding"/>
    <property type="evidence" value="ECO:0007669"/>
    <property type="project" value="UniProtKB-UniRule"/>
</dbReference>
<dbReference type="Proteomes" id="UP000716291">
    <property type="component" value="Unassembled WGS sequence"/>
</dbReference>